<dbReference type="SUPFAM" id="SSF52172">
    <property type="entry name" value="CheY-like"/>
    <property type="match status" value="1"/>
</dbReference>
<accession>A0A1W1I5X7</accession>
<dbReference type="KEGG" id="nja:NSJP_2256"/>
<feature type="coiled-coil region" evidence="3">
    <location>
        <begin position="127"/>
        <end position="161"/>
    </location>
</feature>
<dbReference type="STRING" id="1325564.NSJP_2256"/>
<reference evidence="5 6" key="1">
    <citation type="submission" date="2017-03" db="EMBL/GenBank/DDBJ databases">
        <authorList>
            <person name="Afonso C.L."/>
            <person name="Miller P.J."/>
            <person name="Scott M.A."/>
            <person name="Spackman E."/>
            <person name="Goraichik I."/>
            <person name="Dimitrov K.M."/>
            <person name="Suarez D.L."/>
            <person name="Swayne D.E."/>
        </authorList>
    </citation>
    <scope>NUCLEOTIDE SEQUENCE [LARGE SCALE GENOMIC DNA]</scope>
    <source>
        <strain evidence="5">Genome sequencing of Nitrospira japonica strain NJ11</strain>
    </source>
</reference>
<dbReference type="SMART" id="SM00448">
    <property type="entry name" value="REC"/>
    <property type="match status" value="1"/>
</dbReference>
<keyword evidence="6" id="KW-1185">Reference proteome</keyword>
<dbReference type="PANTHER" id="PTHR44591">
    <property type="entry name" value="STRESS RESPONSE REGULATOR PROTEIN 1"/>
    <property type="match status" value="1"/>
</dbReference>
<dbReference type="OrthoDB" id="9790791at2"/>
<keyword evidence="3" id="KW-0175">Coiled coil</keyword>
<dbReference type="InterPro" id="IPR011006">
    <property type="entry name" value="CheY-like_superfamily"/>
</dbReference>
<feature type="modified residue" description="4-aspartylphosphate" evidence="2">
    <location>
        <position position="58"/>
    </location>
</feature>
<evidence type="ECO:0000259" key="4">
    <source>
        <dbReference type="PROSITE" id="PS50110"/>
    </source>
</evidence>
<protein>
    <submittedName>
        <fullName evidence="5">Response regulator</fullName>
    </submittedName>
</protein>
<feature type="domain" description="Response regulatory" evidence="4">
    <location>
        <begin position="2"/>
        <end position="125"/>
    </location>
</feature>
<dbReference type="Pfam" id="PF00072">
    <property type="entry name" value="Response_reg"/>
    <property type="match status" value="1"/>
</dbReference>
<dbReference type="Gene3D" id="3.40.50.2300">
    <property type="match status" value="1"/>
</dbReference>
<dbReference type="RefSeq" id="WP_080886810.1">
    <property type="nucleotide sequence ID" value="NZ_LT828648.1"/>
</dbReference>
<dbReference type="PANTHER" id="PTHR44591:SF3">
    <property type="entry name" value="RESPONSE REGULATORY DOMAIN-CONTAINING PROTEIN"/>
    <property type="match status" value="1"/>
</dbReference>
<proteinExistence type="predicted"/>
<dbReference type="EMBL" id="LT828648">
    <property type="protein sequence ID" value="SLM48428.1"/>
    <property type="molecule type" value="Genomic_DNA"/>
</dbReference>
<name>A0A1W1I5X7_9BACT</name>
<dbReference type="AlphaFoldDB" id="A0A1W1I5X7"/>
<evidence type="ECO:0000313" key="6">
    <source>
        <dbReference type="Proteomes" id="UP000192042"/>
    </source>
</evidence>
<evidence type="ECO:0000313" key="5">
    <source>
        <dbReference type="EMBL" id="SLM48428.1"/>
    </source>
</evidence>
<evidence type="ECO:0000256" key="2">
    <source>
        <dbReference type="PROSITE-ProRule" id="PRU00169"/>
    </source>
</evidence>
<dbReference type="GO" id="GO:0000160">
    <property type="term" value="P:phosphorelay signal transduction system"/>
    <property type="evidence" value="ECO:0007669"/>
    <property type="project" value="InterPro"/>
</dbReference>
<dbReference type="Proteomes" id="UP000192042">
    <property type="component" value="Chromosome I"/>
</dbReference>
<gene>
    <name evidence="5" type="ORF">NSJP_2256</name>
</gene>
<dbReference type="PROSITE" id="PS50110">
    <property type="entry name" value="RESPONSE_REGULATORY"/>
    <property type="match status" value="1"/>
</dbReference>
<evidence type="ECO:0000256" key="3">
    <source>
        <dbReference type="SAM" id="Coils"/>
    </source>
</evidence>
<dbReference type="InterPro" id="IPR001789">
    <property type="entry name" value="Sig_transdc_resp-reg_receiver"/>
</dbReference>
<dbReference type="InterPro" id="IPR050595">
    <property type="entry name" value="Bact_response_regulator"/>
</dbReference>
<keyword evidence="1 2" id="KW-0597">Phosphoprotein</keyword>
<organism evidence="5 6">
    <name type="scientific">Nitrospira japonica</name>
    <dbReference type="NCBI Taxonomy" id="1325564"/>
    <lineage>
        <taxon>Bacteria</taxon>
        <taxon>Pseudomonadati</taxon>
        <taxon>Nitrospirota</taxon>
        <taxon>Nitrospiria</taxon>
        <taxon>Nitrospirales</taxon>
        <taxon>Nitrospiraceae</taxon>
        <taxon>Nitrospira</taxon>
    </lineage>
</organism>
<evidence type="ECO:0000256" key="1">
    <source>
        <dbReference type="ARBA" id="ARBA00022553"/>
    </source>
</evidence>
<sequence>MSILIVDDSSDQRALLSSILDKAGHTDILCADSAKSAWKLLDPAARGTDPRVDLVLMDVLMPEQDGVEACRQIKTCADLRDVPVIMVTADNDLSNLKAAFAAGANDYINKPVQSVELLARVSSALALKQETDRRKAHELELQRSNEELQRALREVKVLRGLIPICASCKKIRNDGGFWQQLEEYLSQHSEAEFSHGLCLPCIKRLYPGVYPD</sequence>